<comment type="similarity">
    <text evidence="4">Belongs to the FAST kinase family.</text>
</comment>
<evidence type="ECO:0000256" key="6">
    <source>
        <dbReference type="ARBA" id="ARBA00042265"/>
    </source>
</evidence>
<keyword evidence="10" id="KW-1185">Reference proteome</keyword>
<evidence type="ECO:0000256" key="2">
    <source>
        <dbReference type="ARBA" id="ARBA00022946"/>
    </source>
</evidence>
<dbReference type="AlphaFoldDB" id="A0A8T3DD10"/>
<dbReference type="InterPro" id="IPR050870">
    <property type="entry name" value="FAST_kinase"/>
</dbReference>
<dbReference type="InterPro" id="IPR013579">
    <property type="entry name" value="FAST_2"/>
</dbReference>
<name>A0A8T3DD10_9TELE</name>
<accession>A0A8T3DD10</accession>
<dbReference type="GO" id="GO:0003723">
    <property type="term" value="F:RNA binding"/>
    <property type="evidence" value="ECO:0007669"/>
    <property type="project" value="TreeGrafter"/>
</dbReference>
<dbReference type="Pfam" id="PF08373">
    <property type="entry name" value="RAP"/>
    <property type="match status" value="1"/>
</dbReference>
<dbReference type="Pfam" id="PF06743">
    <property type="entry name" value="FAST_1"/>
    <property type="match status" value="1"/>
</dbReference>
<evidence type="ECO:0000256" key="4">
    <source>
        <dbReference type="ARBA" id="ARBA00038281"/>
    </source>
</evidence>
<dbReference type="Proteomes" id="UP000829720">
    <property type="component" value="Unassembled WGS sequence"/>
</dbReference>
<feature type="domain" description="RAP" evidence="8">
    <location>
        <begin position="561"/>
        <end position="619"/>
    </location>
</feature>
<dbReference type="GO" id="GO:0044528">
    <property type="term" value="P:regulation of mitochondrial mRNA stability"/>
    <property type="evidence" value="ECO:0007669"/>
    <property type="project" value="InterPro"/>
</dbReference>
<dbReference type="SMART" id="SM00952">
    <property type="entry name" value="RAP"/>
    <property type="match status" value="1"/>
</dbReference>
<dbReference type="CDD" id="cd23739">
    <property type="entry name" value="TBRG4-like_N"/>
    <property type="match status" value="1"/>
</dbReference>
<dbReference type="InterPro" id="IPR013584">
    <property type="entry name" value="RAP"/>
</dbReference>
<keyword evidence="2" id="KW-0809">Transit peptide</keyword>
<dbReference type="PROSITE" id="PS51286">
    <property type="entry name" value="RAP"/>
    <property type="match status" value="1"/>
</dbReference>
<dbReference type="GO" id="GO:0000963">
    <property type="term" value="P:mitochondrial RNA processing"/>
    <property type="evidence" value="ECO:0007669"/>
    <property type="project" value="TreeGrafter"/>
</dbReference>
<comment type="subcellular location">
    <subcellularLocation>
        <location evidence="1">Mitochondrion matrix</location>
    </subcellularLocation>
</comment>
<evidence type="ECO:0000259" key="8">
    <source>
        <dbReference type="PROSITE" id="PS51286"/>
    </source>
</evidence>
<evidence type="ECO:0000256" key="5">
    <source>
        <dbReference type="ARBA" id="ARBA00040471"/>
    </source>
</evidence>
<dbReference type="GO" id="GO:0035770">
    <property type="term" value="C:ribonucleoprotein granule"/>
    <property type="evidence" value="ECO:0007669"/>
    <property type="project" value="TreeGrafter"/>
</dbReference>
<protein>
    <recommendedName>
        <fullName evidence="5">FAST kinase domain-containing protein 4</fullName>
    </recommendedName>
    <alternativeName>
        <fullName evidence="7">Protein TBRG4</fullName>
    </alternativeName>
    <alternativeName>
        <fullName evidence="6">Transforming growth factor beta regulator 4</fullName>
    </alternativeName>
</protein>
<dbReference type="EMBL" id="JAERUA010000010">
    <property type="protein sequence ID" value="KAI1894136.1"/>
    <property type="molecule type" value="Genomic_DNA"/>
</dbReference>
<comment type="caution">
    <text evidence="9">The sequence shown here is derived from an EMBL/GenBank/DDBJ whole genome shotgun (WGS) entry which is preliminary data.</text>
</comment>
<organism evidence="9 10">
    <name type="scientific">Albula goreensis</name>
    <dbReference type="NCBI Taxonomy" id="1534307"/>
    <lineage>
        <taxon>Eukaryota</taxon>
        <taxon>Metazoa</taxon>
        <taxon>Chordata</taxon>
        <taxon>Craniata</taxon>
        <taxon>Vertebrata</taxon>
        <taxon>Euteleostomi</taxon>
        <taxon>Actinopterygii</taxon>
        <taxon>Neopterygii</taxon>
        <taxon>Teleostei</taxon>
        <taxon>Albuliformes</taxon>
        <taxon>Albulidae</taxon>
        <taxon>Albula</taxon>
    </lineage>
</organism>
<evidence type="ECO:0000256" key="3">
    <source>
        <dbReference type="ARBA" id="ARBA00023128"/>
    </source>
</evidence>
<evidence type="ECO:0000313" key="9">
    <source>
        <dbReference type="EMBL" id="KAI1894136.1"/>
    </source>
</evidence>
<gene>
    <name evidence="9" type="ORF">AGOR_G00112710</name>
</gene>
<evidence type="ECO:0000256" key="1">
    <source>
        <dbReference type="ARBA" id="ARBA00004305"/>
    </source>
</evidence>
<dbReference type="OrthoDB" id="6501018at2759"/>
<evidence type="ECO:0000313" key="10">
    <source>
        <dbReference type="Proteomes" id="UP000829720"/>
    </source>
</evidence>
<proteinExistence type="inferred from homology"/>
<dbReference type="Pfam" id="PF08368">
    <property type="entry name" value="FAST_2"/>
    <property type="match status" value="1"/>
</dbReference>
<sequence>MTTRLLAQWARFLGARCPPASLTSFPPLHVQAESAPVKTFQMHPLPPVRAMCEVRSLIKEIDRSQVPKRTELDELIEKAGSPEEVLQLWAEWGGSGNQAASSFVRLAKLSVEKGNLDRTALMQDPRLLDMLEKVSSQVATVWNGTLVILLRALSQLGIAPGDLVMQSLQTEALWRVRRFSYKQLAYLADWATARPGPEGEELLRSVLKQLELRWMELADVRTISLLMARARHLSPSLMDKLEDKALELAEKFSAEDIRRVALSLASQGRRAVPLLRTLSYHLHQKPSAELNTPLLLDVAYAYGKLNFHQTQVFQRIAAELLSRKAEFSASNITRFAKSFAYLKWLNLPLFESFTEHYIEDSKKYSTLQLCNLLLSLARLNFQPSKGEEFYSKVHDALEGVLSGLEPFLQTDVVWSLCVLQQAKPQYLQSVLDPTFQSKLSGRNPSHTENYRLKLLHIAAAAQLENLCPLGTPASSIPAIPAITRESRASPLQIGLKGALQSLTGNRDGAYRTGVDTVYGWTIDGELVVDSETKAIDLLGLEAPHLSGGRGGSPIPPGAQRVAFLVWEFPHYISRSKELLGRFIMQKRHLQLAGFLIVEVPYFEWLELKSDWQRVAYLKDKMGKAVAEEMAK</sequence>
<dbReference type="InterPro" id="IPR010622">
    <property type="entry name" value="FAST_Leu-rich"/>
</dbReference>
<dbReference type="PANTHER" id="PTHR21228">
    <property type="entry name" value="FAST LEU-RICH DOMAIN-CONTAINING"/>
    <property type="match status" value="1"/>
</dbReference>
<evidence type="ECO:0000256" key="7">
    <source>
        <dbReference type="ARBA" id="ARBA00043220"/>
    </source>
</evidence>
<reference evidence="9" key="1">
    <citation type="submission" date="2021-01" db="EMBL/GenBank/DDBJ databases">
        <authorList>
            <person name="Zahm M."/>
            <person name="Roques C."/>
            <person name="Cabau C."/>
            <person name="Klopp C."/>
            <person name="Donnadieu C."/>
            <person name="Jouanno E."/>
            <person name="Lampietro C."/>
            <person name="Louis A."/>
            <person name="Herpin A."/>
            <person name="Echchiki A."/>
            <person name="Berthelot C."/>
            <person name="Parey E."/>
            <person name="Roest-Crollius H."/>
            <person name="Braasch I."/>
            <person name="Postlethwait J."/>
            <person name="Bobe J."/>
            <person name="Montfort J."/>
            <person name="Bouchez O."/>
            <person name="Begum T."/>
            <person name="Mejri S."/>
            <person name="Adams A."/>
            <person name="Chen W.-J."/>
            <person name="Guiguen Y."/>
        </authorList>
    </citation>
    <scope>NUCLEOTIDE SEQUENCE</scope>
    <source>
        <tissue evidence="9">Blood</tissue>
    </source>
</reference>
<keyword evidence="3" id="KW-0496">Mitochondrion</keyword>
<dbReference type="PANTHER" id="PTHR21228:SF59">
    <property type="entry name" value="FAST KINASE DOMAIN-CONTAINING PROTEIN 4"/>
    <property type="match status" value="1"/>
</dbReference>
<dbReference type="GO" id="GO:0005759">
    <property type="term" value="C:mitochondrial matrix"/>
    <property type="evidence" value="ECO:0007669"/>
    <property type="project" value="UniProtKB-SubCell"/>
</dbReference>